<keyword evidence="2" id="KW-1185">Reference proteome</keyword>
<comment type="caution">
    <text evidence="1">The sequence shown here is derived from an EMBL/GenBank/DDBJ whole genome shotgun (WGS) entry which is preliminary data.</text>
</comment>
<gene>
    <name evidence="1" type="ORF">BJY17_000788</name>
</gene>
<proteinExistence type="predicted"/>
<dbReference type="AlphaFoldDB" id="A0A852X1M5"/>
<sequence length="146" mass="16193">MTTLVQHAPPSRWISVVFLDGDDAETVLELIDLAGPVEAIRHLEEWDFGDETTEAALENGYVYDDIPAGRLDRTAVDETGHYALTYSPHYGYVSLLRSYDASPDPTPAVALERPATEGERAIAEHPDLWFSPHHHSTSCPAHLVTR</sequence>
<evidence type="ECO:0000313" key="1">
    <source>
        <dbReference type="EMBL" id="NYG20041.1"/>
    </source>
</evidence>
<dbReference type="EMBL" id="JACCFI010000001">
    <property type="protein sequence ID" value="NYG20041.1"/>
    <property type="molecule type" value="Genomic_DNA"/>
</dbReference>
<protein>
    <submittedName>
        <fullName evidence="1">Uncharacterized protein</fullName>
    </submittedName>
</protein>
<dbReference type="Proteomes" id="UP000549066">
    <property type="component" value="Unassembled WGS sequence"/>
</dbReference>
<name>A0A852X1M5_9MICO</name>
<evidence type="ECO:0000313" key="2">
    <source>
        <dbReference type="Proteomes" id="UP000549066"/>
    </source>
</evidence>
<accession>A0A852X1M5</accession>
<reference evidence="1 2" key="1">
    <citation type="submission" date="2020-07" db="EMBL/GenBank/DDBJ databases">
        <title>Sequencing the genomes of 1000 actinobacteria strains.</title>
        <authorList>
            <person name="Klenk H.-P."/>
        </authorList>
    </citation>
    <scope>NUCLEOTIDE SEQUENCE [LARGE SCALE GENOMIC DNA]</scope>
    <source>
        <strain evidence="1 2">DSM 8598</strain>
    </source>
</reference>
<dbReference type="RefSeq" id="WP_179550223.1">
    <property type="nucleotide sequence ID" value="NZ_JACCFI010000001.1"/>
</dbReference>
<organism evidence="1 2">
    <name type="scientific">Agromyces hippuratus</name>
    <dbReference type="NCBI Taxonomy" id="286438"/>
    <lineage>
        <taxon>Bacteria</taxon>
        <taxon>Bacillati</taxon>
        <taxon>Actinomycetota</taxon>
        <taxon>Actinomycetes</taxon>
        <taxon>Micrococcales</taxon>
        <taxon>Microbacteriaceae</taxon>
        <taxon>Agromyces</taxon>
    </lineage>
</organism>